<protein>
    <submittedName>
        <fullName evidence="6">MarR family transcriptional regulator</fullName>
    </submittedName>
</protein>
<dbReference type="Pfam" id="PF04198">
    <property type="entry name" value="Sugar-bind"/>
    <property type="match status" value="1"/>
</dbReference>
<dbReference type="InterPro" id="IPR051054">
    <property type="entry name" value="SorC_transcr_regulators"/>
</dbReference>
<evidence type="ECO:0000256" key="3">
    <source>
        <dbReference type="ARBA" id="ARBA00023125"/>
    </source>
</evidence>
<dbReference type="Gene3D" id="1.10.10.10">
    <property type="entry name" value="Winged helix-like DNA-binding domain superfamily/Winged helix DNA-binding domain"/>
    <property type="match status" value="1"/>
</dbReference>
<evidence type="ECO:0000256" key="1">
    <source>
        <dbReference type="ARBA" id="ARBA00010466"/>
    </source>
</evidence>
<dbReference type="RefSeq" id="WP_121648212.1">
    <property type="nucleotide sequence ID" value="NZ_RCUX01000005.1"/>
</dbReference>
<dbReference type="GO" id="GO:0030246">
    <property type="term" value="F:carbohydrate binding"/>
    <property type="evidence" value="ECO:0007669"/>
    <property type="project" value="InterPro"/>
</dbReference>
<feature type="domain" description="Sugar-binding" evidence="5">
    <location>
        <begin position="68"/>
        <end position="321"/>
    </location>
</feature>
<keyword evidence="3" id="KW-0238">DNA-binding</keyword>
<evidence type="ECO:0000256" key="2">
    <source>
        <dbReference type="ARBA" id="ARBA00023015"/>
    </source>
</evidence>
<dbReference type="GO" id="GO:0003677">
    <property type="term" value="F:DNA binding"/>
    <property type="evidence" value="ECO:0007669"/>
    <property type="project" value="UniProtKB-KW"/>
</dbReference>
<keyword evidence="2" id="KW-0805">Transcription regulation</keyword>
<dbReference type="InterPro" id="IPR037171">
    <property type="entry name" value="NagB/RpiA_transferase-like"/>
</dbReference>
<dbReference type="Proteomes" id="UP000272503">
    <property type="component" value="Unassembled WGS sequence"/>
</dbReference>
<dbReference type="OrthoDB" id="186585at2"/>
<comment type="similarity">
    <text evidence="1">Belongs to the SorC transcriptional regulatory family.</text>
</comment>
<dbReference type="AlphaFoldDB" id="A0A3L7A6Z0"/>
<gene>
    <name evidence="6" type="ORF">D9V32_07120</name>
</gene>
<comment type="caution">
    <text evidence="6">The sequence shown here is derived from an EMBL/GenBank/DDBJ whole genome shotgun (WGS) entry which is preliminary data.</text>
</comment>
<dbReference type="PANTHER" id="PTHR34294">
    <property type="entry name" value="TRANSCRIPTIONAL REGULATOR-RELATED"/>
    <property type="match status" value="1"/>
</dbReference>
<evidence type="ECO:0000313" key="6">
    <source>
        <dbReference type="EMBL" id="RLP75927.1"/>
    </source>
</evidence>
<proteinExistence type="inferred from homology"/>
<evidence type="ECO:0000256" key="4">
    <source>
        <dbReference type="ARBA" id="ARBA00023163"/>
    </source>
</evidence>
<dbReference type="InterPro" id="IPR007324">
    <property type="entry name" value="Sugar-bd_dom_put"/>
</dbReference>
<evidence type="ECO:0000259" key="5">
    <source>
        <dbReference type="Pfam" id="PF04198"/>
    </source>
</evidence>
<evidence type="ECO:0000313" key="7">
    <source>
        <dbReference type="Proteomes" id="UP000272503"/>
    </source>
</evidence>
<dbReference type="SUPFAM" id="SSF100950">
    <property type="entry name" value="NagB/RpiA/CoA transferase-like"/>
    <property type="match status" value="1"/>
</dbReference>
<name>A0A3L7A6Z0_9MICO</name>
<reference evidence="6 7" key="1">
    <citation type="submission" date="2018-10" db="EMBL/GenBank/DDBJ databases">
        <authorList>
            <person name="Li J."/>
        </authorList>
    </citation>
    <scope>NUCLEOTIDE SEQUENCE [LARGE SCALE GENOMIC DNA]</scope>
    <source>
        <strain evidence="6 7">IF 016277</strain>
    </source>
</reference>
<keyword evidence="7" id="KW-1185">Reference proteome</keyword>
<sequence>MSVPESFSLSGKTRDALTAAQLYYLQDLTMDAIAAELHTSRSSVSRLLGHARETGLVEIQVRSPLDAPRQLENDIRQQFGVVAHVVSVPDQISDVDRLDRVALYAARILGGFFDSNMSMGVAWGSTMSAVSRNLSSKPTHNSLIVQLNGAANPRTTGIAYASEILQRFGAAFGAAIQQFPVPAVFDDPNTKTAMWRERSVSRVVERQKALDIAVFGLGSTYSDVPSHLYVAGYIDDADLGVMREDGVVGDIATVFYREDGSSDNIALNDRSSGPSLDVLRGISRRVGVVSGSGKLRTLRGALAAGLITDLIVDAGTARRLVDQGPLEA</sequence>
<dbReference type="EMBL" id="RCUX01000005">
    <property type="protein sequence ID" value="RLP75927.1"/>
    <property type="molecule type" value="Genomic_DNA"/>
</dbReference>
<organism evidence="6 7">
    <name type="scientific">Mycetocola tolaasinivorans</name>
    <dbReference type="NCBI Taxonomy" id="76635"/>
    <lineage>
        <taxon>Bacteria</taxon>
        <taxon>Bacillati</taxon>
        <taxon>Actinomycetota</taxon>
        <taxon>Actinomycetes</taxon>
        <taxon>Micrococcales</taxon>
        <taxon>Microbacteriaceae</taxon>
        <taxon>Mycetocola</taxon>
    </lineage>
</organism>
<dbReference type="PANTHER" id="PTHR34294:SF1">
    <property type="entry name" value="TRANSCRIPTIONAL REGULATOR LSRR"/>
    <property type="match status" value="1"/>
</dbReference>
<keyword evidence="4" id="KW-0804">Transcription</keyword>
<dbReference type="Gene3D" id="3.40.50.1360">
    <property type="match status" value="1"/>
</dbReference>
<dbReference type="InterPro" id="IPR036388">
    <property type="entry name" value="WH-like_DNA-bd_sf"/>
</dbReference>
<accession>A0A3L7A6Z0</accession>